<evidence type="ECO:0000256" key="2">
    <source>
        <dbReference type="ARBA" id="ARBA00022670"/>
    </source>
</evidence>
<proteinExistence type="inferred from homology"/>
<feature type="domain" description="Metalloprotease TldD/E C-terminal" evidence="6">
    <location>
        <begin position="228"/>
        <end position="459"/>
    </location>
</feature>
<organism evidence="8 9">
    <name type="scientific">Texas Phoenix palm phytoplasma</name>
    <dbReference type="NCBI Taxonomy" id="176709"/>
    <lineage>
        <taxon>Bacteria</taxon>
        <taxon>Bacillati</taxon>
        <taxon>Mycoplasmatota</taxon>
        <taxon>Mollicutes</taxon>
        <taxon>Acholeplasmatales</taxon>
        <taxon>Acholeplasmataceae</taxon>
        <taxon>Candidatus Phytoplasma</taxon>
        <taxon>16SrIV (Coconut lethal yellows group)</taxon>
    </lineage>
</organism>
<sequence length="462" mass="51879">MLTKLEIQSILKQSLSSNYVDFAELFFEDSWTNNFKIIDKDVVVCQKQNVYGVGIRLLNKDKEFYIYTNKVTYENIINLIKEKQQIFEKEKTITPIVSLDNLKNFKSKVKKTFDSLTVEEKIKKMIFLSQIMKNFDKKIIQTIVGWEEKQQKVLIANSKGVFKKDLRPYIRISLMSVTKEGQNVQEFGESFGFSSGLEIFDNIDFKQKAIDVAKNALILLKADELKPQKMPVVLNNGFGGVIFHEACGHSLEATSVAKGLSPFCGKLNQKIASDIVTAYDDGTIQGSWGSLNFDDEGQSTQKNLLIEKGILKNYLIDFRNSLKMNMSPTGSARRQSYKYSPTSRMNSTYIEAGEHTSEQIIKDTKYGFYAQNLGGGTVQPSTGEFNFMVNLGYLIENGKLTKPIKGMMLIGSGQDILLKIDRVADDLSLSQGYCGSVSGYVPVDLGQPTIRVKEIIVGGSKK</sequence>
<keyword evidence="9" id="KW-1185">Reference proteome</keyword>
<comment type="caution">
    <text evidence="8">The sequence shown here is derived from an EMBL/GenBank/DDBJ whole genome shotgun (WGS) entry which is preliminary data.</text>
</comment>
<name>A0ABS5BID0_9MOLU</name>
<reference evidence="8" key="1">
    <citation type="submission" date="2019-10" db="EMBL/GenBank/DDBJ databases">
        <title>Whole Genome Sequencing and Characterization of Texas Phoenix Palm Decline Phytoplasma Belongs to Lethal Yellowing (16SrIV) Group.</title>
        <authorList>
            <person name="Bao M."/>
        </authorList>
    </citation>
    <scope>NUCLEOTIDE SEQUENCE [LARGE SCALE GENOMIC DNA]</scope>
    <source>
        <strain evidence="8">ACPD</strain>
    </source>
</reference>
<evidence type="ECO:0000313" key="9">
    <source>
        <dbReference type="Proteomes" id="UP001192346"/>
    </source>
</evidence>
<dbReference type="Pfam" id="PF01523">
    <property type="entry name" value="PmbA_TldD_1st"/>
    <property type="match status" value="1"/>
</dbReference>
<dbReference type="InterPro" id="IPR035068">
    <property type="entry name" value="TldD/PmbA_N"/>
</dbReference>
<evidence type="ECO:0000256" key="4">
    <source>
        <dbReference type="ARBA" id="ARBA00023049"/>
    </source>
</evidence>
<dbReference type="EMBL" id="VBRA02000007">
    <property type="protein sequence ID" value="MBP3059349.1"/>
    <property type="molecule type" value="Genomic_DNA"/>
</dbReference>
<comment type="similarity">
    <text evidence="1">Belongs to the peptidase U62 family.</text>
</comment>
<feature type="domain" description="Metalloprotease TldD/E central" evidence="7">
    <location>
        <begin position="112"/>
        <end position="220"/>
    </location>
</feature>
<evidence type="ECO:0000256" key="3">
    <source>
        <dbReference type="ARBA" id="ARBA00022801"/>
    </source>
</evidence>
<dbReference type="InterPro" id="IPR045570">
    <property type="entry name" value="Metalloprtase-TldD/E_cen_dom"/>
</dbReference>
<keyword evidence="2" id="KW-0645">Protease</keyword>
<accession>A0ABS5BID0</accession>
<dbReference type="Pfam" id="PF19289">
    <property type="entry name" value="PmbA_TldD_3rd"/>
    <property type="match status" value="1"/>
</dbReference>
<keyword evidence="3" id="KW-0378">Hydrolase</keyword>
<protein>
    <submittedName>
        <fullName evidence="8">TldD/PmbA family protein</fullName>
    </submittedName>
</protein>
<feature type="domain" description="Metalloprotease TldD/E N-terminal" evidence="5">
    <location>
        <begin position="23"/>
        <end position="82"/>
    </location>
</feature>
<dbReference type="RefSeq" id="WP_138108003.1">
    <property type="nucleotide sequence ID" value="NZ_VBRA02000007.1"/>
</dbReference>
<dbReference type="PIRSF" id="PIRSF004919">
    <property type="entry name" value="TldD"/>
    <property type="match status" value="1"/>
</dbReference>
<evidence type="ECO:0000313" key="8">
    <source>
        <dbReference type="EMBL" id="MBP3059349.1"/>
    </source>
</evidence>
<evidence type="ECO:0000259" key="5">
    <source>
        <dbReference type="Pfam" id="PF01523"/>
    </source>
</evidence>
<dbReference type="InterPro" id="IPR036059">
    <property type="entry name" value="TldD/PmbA_sf"/>
</dbReference>
<dbReference type="Proteomes" id="UP001192346">
    <property type="component" value="Unassembled WGS sequence"/>
</dbReference>
<evidence type="ECO:0000259" key="7">
    <source>
        <dbReference type="Pfam" id="PF19290"/>
    </source>
</evidence>
<dbReference type="PANTHER" id="PTHR30624">
    <property type="entry name" value="UNCHARACTERIZED PROTEIN TLDD AND PMBA"/>
    <property type="match status" value="1"/>
</dbReference>
<dbReference type="InterPro" id="IPR051463">
    <property type="entry name" value="Peptidase_U62_metallo"/>
</dbReference>
<evidence type="ECO:0000256" key="1">
    <source>
        <dbReference type="ARBA" id="ARBA00005836"/>
    </source>
</evidence>
<dbReference type="InterPro" id="IPR045569">
    <property type="entry name" value="Metalloprtase-TldD/E_C"/>
</dbReference>
<keyword evidence="4" id="KW-0482">Metalloprotease</keyword>
<dbReference type="Gene3D" id="3.30.2290.10">
    <property type="entry name" value="PmbA/TldD superfamily"/>
    <property type="match status" value="1"/>
</dbReference>
<evidence type="ECO:0000259" key="6">
    <source>
        <dbReference type="Pfam" id="PF19289"/>
    </source>
</evidence>
<dbReference type="InterPro" id="IPR025502">
    <property type="entry name" value="TldD"/>
</dbReference>
<dbReference type="SUPFAM" id="SSF111283">
    <property type="entry name" value="Putative modulator of DNA gyrase, PmbA/TldD"/>
    <property type="match status" value="1"/>
</dbReference>
<dbReference type="Pfam" id="PF19290">
    <property type="entry name" value="PmbA_TldD_2nd"/>
    <property type="match status" value="1"/>
</dbReference>
<dbReference type="PANTHER" id="PTHR30624:SF4">
    <property type="entry name" value="METALLOPROTEASE TLDD"/>
    <property type="match status" value="1"/>
</dbReference>
<dbReference type="InterPro" id="IPR002510">
    <property type="entry name" value="Metalloprtase-TldD/E_N"/>
</dbReference>
<gene>
    <name evidence="8" type="ORF">FEF22_000915</name>
</gene>